<dbReference type="Proteomes" id="UP000784294">
    <property type="component" value="Unassembled WGS sequence"/>
</dbReference>
<evidence type="ECO:0000256" key="4">
    <source>
        <dbReference type="ARBA" id="ARBA00022833"/>
    </source>
</evidence>
<evidence type="ECO:0000313" key="13">
    <source>
        <dbReference type="EMBL" id="VEL43803.1"/>
    </source>
</evidence>
<evidence type="ECO:0000256" key="2">
    <source>
        <dbReference type="ARBA" id="ARBA00022723"/>
    </source>
</evidence>
<evidence type="ECO:0000256" key="9">
    <source>
        <dbReference type="ARBA" id="ARBA00040502"/>
    </source>
</evidence>
<keyword evidence="14" id="KW-1185">Reference proteome</keyword>
<dbReference type="GO" id="GO:0043829">
    <property type="term" value="F:tRNA-specific adenosine-37 deaminase activity"/>
    <property type="evidence" value="ECO:0007669"/>
    <property type="project" value="UniProtKB-EC"/>
</dbReference>
<keyword evidence="2" id="KW-0479">Metal-binding</keyword>
<protein>
    <recommendedName>
        <fullName evidence="9">tRNA-specific adenosine deaminase 1</fullName>
        <ecNumber evidence="8">3.5.4.34</ecNumber>
    </recommendedName>
    <alternativeName>
        <fullName evidence="10">tRNA-specific adenosine-37 deaminase</fullName>
    </alternativeName>
</protein>
<dbReference type="Pfam" id="PF02137">
    <property type="entry name" value="A_deamin"/>
    <property type="match status" value="1"/>
</dbReference>
<dbReference type="InterPro" id="IPR002466">
    <property type="entry name" value="A_deamin"/>
</dbReference>
<dbReference type="OrthoDB" id="10268011at2759"/>
<dbReference type="EC" id="3.5.4.34" evidence="8"/>
<keyword evidence="1" id="KW-0819">tRNA processing</keyword>
<dbReference type="GO" id="GO:0003723">
    <property type="term" value="F:RNA binding"/>
    <property type="evidence" value="ECO:0007669"/>
    <property type="project" value="InterPro"/>
</dbReference>
<organism evidence="13 14">
    <name type="scientific">Protopolystoma xenopodis</name>
    <dbReference type="NCBI Taxonomy" id="117903"/>
    <lineage>
        <taxon>Eukaryota</taxon>
        <taxon>Metazoa</taxon>
        <taxon>Spiralia</taxon>
        <taxon>Lophotrochozoa</taxon>
        <taxon>Platyhelminthes</taxon>
        <taxon>Monogenea</taxon>
        <taxon>Polyopisthocotylea</taxon>
        <taxon>Polystomatidea</taxon>
        <taxon>Polystomatidae</taxon>
        <taxon>Protopolystoma</taxon>
    </lineage>
</organism>
<name>A0A448XSE2_9PLAT</name>
<accession>A0A448XSE2</accession>
<comment type="cofactor">
    <cofactor evidence="5">
        <name>1D-myo-inositol hexakisphosphate</name>
        <dbReference type="ChEBI" id="CHEBI:58130"/>
    </cofactor>
</comment>
<dbReference type="PROSITE" id="PS50141">
    <property type="entry name" value="A_DEAMIN_EDITASE"/>
    <property type="match status" value="1"/>
</dbReference>
<comment type="caution">
    <text evidence="13">The sequence shown here is derived from an EMBL/GenBank/DDBJ whole genome shotgun (WGS) entry which is preliminary data.</text>
</comment>
<proteinExistence type="inferred from homology"/>
<evidence type="ECO:0000256" key="7">
    <source>
        <dbReference type="ARBA" id="ARBA00038326"/>
    </source>
</evidence>
<evidence type="ECO:0000256" key="10">
    <source>
        <dbReference type="ARBA" id="ARBA00041760"/>
    </source>
</evidence>
<evidence type="ECO:0000256" key="11">
    <source>
        <dbReference type="ARBA" id="ARBA00047635"/>
    </source>
</evidence>
<dbReference type="PANTHER" id="PTHR46516">
    <property type="entry name" value="TRNA-SPECIFIC ADENOSINE DEAMINASE 1"/>
    <property type="match status" value="1"/>
</dbReference>
<evidence type="ECO:0000313" key="14">
    <source>
        <dbReference type="Proteomes" id="UP000784294"/>
    </source>
</evidence>
<comment type="function">
    <text evidence="6">Specifically deaminates adenosine-37 to inosine in tRNA-Ala.</text>
</comment>
<evidence type="ECO:0000256" key="3">
    <source>
        <dbReference type="ARBA" id="ARBA00022801"/>
    </source>
</evidence>
<dbReference type="EMBL" id="CAAALY010285345">
    <property type="protein sequence ID" value="VEL43803.1"/>
    <property type="molecule type" value="Genomic_DNA"/>
</dbReference>
<evidence type="ECO:0000259" key="12">
    <source>
        <dbReference type="PROSITE" id="PS50141"/>
    </source>
</evidence>
<sequence length="77" mass="8306">MNHPEACKRLQRTGCLRRKPGRGQPSLSLSCSDKLMRWAVLGLESGLLKTLLLPQCRNIPTTSPAALPLSSIIIGPG</sequence>
<feature type="domain" description="A to I editase" evidence="12">
    <location>
        <begin position="23"/>
        <end position="54"/>
    </location>
</feature>
<gene>
    <name evidence="13" type="ORF">PXEA_LOCUS37243</name>
</gene>
<dbReference type="GO" id="GO:0046872">
    <property type="term" value="F:metal ion binding"/>
    <property type="evidence" value="ECO:0007669"/>
    <property type="project" value="UniProtKB-KW"/>
</dbReference>
<keyword evidence="4" id="KW-0862">Zinc</keyword>
<evidence type="ECO:0000256" key="6">
    <source>
        <dbReference type="ARBA" id="ARBA00037784"/>
    </source>
</evidence>
<evidence type="ECO:0000256" key="1">
    <source>
        <dbReference type="ARBA" id="ARBA00022694"/>
    </source>
</evidence>
<comment type="catalytic activity">
    <reaction evidence="11">
        <text>adenosine(37) in tRNA(Ala) + H2O + H(+) = inosine(37) in tRNA(Ala) + NH4(+)</text>
        <dbReference type="Rhea" id="RHEA:50968"/>
        <dbReference type="Rhea" id="RHEA-COMP:12855"/>
        <dbReference type="Rhea" id="RHEA-COMP:12856"/>
        <dbReference type="ChEBI" id="CHEBI:15377"/>
        <dbReference type="ChEBI" id="CHEBI:15378"/>
        <dbReference type="ChEBI" id="CHEBI:28938"/>
        <dbReference type="ChEBI" id="CHEBI:74411"/>
        <dbReference type="ChEBI" id="CHEBI:82852"/>
        <dbReference type="EC" id="3.5.4.34"/>
    </reaction>
</comment>
<reference evidence="13" key="1">
    <citation type="submission" date="2018-11" db="EMBL/GenBank/DDBJ databases">
        <authorList>
            <consortium name="Pathogen Informatics"/>
        </authorList>
    </citation>
    <scope>NUCLEOTIDE SEQUENCE</scope>
</reference>
<dbReference type="PANTHER" id="PTHR46516:SF1">
    <property type="entry name" value="TRNA-SPECIFIC ADENOSINE DEAMINASE 1"/>
    <property type="match status" value="1"/>
</dbReference>
<keyword evidence="3" id="KW-0378">Hydrolase</keyword>
<evidence type="ECO:0000256" key="5">
    <source>
        <dbReference type="ARBA" id="ARBA00037026"/>
    </source>
</evidence>
<dbReference type="AlphaFoldDB" id="A0A448XSE2"/>
<evidence type="ECO:0000256" key="8">
    <source>
        <dbReference type="ARBA" id="ARBA00038940"/>
    </source>
</evidence>
<comment type="similarity">
    <text evidence="7">Belongs to the ADAT1 family.</text>
</comment>
<dbReference type="GO" id="GO:0008033">
    <property type="term" value="P:tRNA processing"/>
    <property type="evidence" value="ECO:0007669"/>
    <property type="project" value="UniProtKB-KW"/>
</dbReference>